<dbReference type="SMART" id="SM00028">
    <property type="entry name" value="TPR"/>
    <property type="match status" value="7"/>
</dbReference>
<name>A0AAU9KDL4_9CILI</name>
<feature type="repeat" description="TPR" evidence="3">
    <location>
        <begin position="225"/>
        <end position="258"/>
    </location>
</feature>
<dbReference type="PANTHER" id="PTHR44943:SF4">
    <property type="entry name" value="TPR REPEAT-CONTAINING PROTEIN MJ0798"/>
    <property type="match status" value="1"/>
</dbReference>
<dbReference type="InterPro" id="IPR019734">
    <property type="entry name" value="TPR_rpt"/>
</dbReference>
<keyword evidence="1" id="KW-0677">Repeat</keyword>
<proteinExistence type="predicted"/>
<dbReference type="PROSITE" id="PS50005">
    <property type="entry name" value="TPR"/>
    <property type="match status" value="4"/>
</dbReference>
<feature type="repeat" description="TPR" evidence="3">
    <location>
        <begin position="395"/>
        <end position="428"/>
    </location>
</feature>
<dbReference type="Pfam" id="PF13432">
    <property type="entry name" value="TPR_16"/>
    <property type="match status" value="1"/>
</dbReference>
<feature type="repeat" description="TPR" evidence="3">
    <location>
        <begin position="361"/>
        <end position="394"/>
    </location>
</feature>
<protein>
    <recommendedName>
        <fullName evidence="6">Tetratricopeptide repeat protein</fullName>
    </recommendedName>
</protein>
<evidence type="ECO:0000256" key="2">
    <source>
        <dbReference type="ARBA" id="ARBA00022803"/>
    </source>
</evidence>
<gene>
    <name evidence="4" type="ORF">BSTOLATCC_MIC66030</name>
</gene>
<dbReference type="EMBL" id="CAJZBQ010000064">
    <property type="protein sequence ID" value="CAG9336142.1"/>
    <property type="molecule type" value="Genomic_DNA"/>
</dbReference>
<dbReference type="Pfam" id="PF00515">
    <property type="entry name" value="TPR_1"/>
    <property type="match status" value="2"/>
</dbReference>
<evidence type="ECO:0000256" key="3">
    <source>
        <dbReference type="PROSITE-ProRule" id="PRU00339"/>
    </source>
</evidence>
<reference evidence="4" key="1">
    <citation type="submission" date="2021-09" db="EMBL/GenBank/DDBJ databases">
        <authorList>
            <consortium name="AG Swart"/>
            <person name="Singh M."/>
            <person name="Singh A."/>
            <person name="Seah K."/>
            <person name="Emmerich C."/>
        </authorList>
    </citation>
    <scope>NUCLEOTIDE SEQUENCE</scope>
    <source>
        <strain evidence="4">ATCC30299</strain>
    </source>
</reference>
<dbReference type="SUPFAM" id="SSF48452">
    <property type="entry name" value="TPR-like"/>
    <property type="match status" value="1"/>
</dbReference>
<dbReference type="Proteomes" id="UP001162131">
    <property type="component" value="Unassembled WGS sequence"/>
</dbReference>
<dbReference type="InterPro" id="IPR011990">
    <property type="entry name" value="TPR-like_helical_dom_sf"/>
</dbReference>
<keyword evidence="5" id="KW-1185">Reference proteome</keyword>
<evidence type="ECO:0008006" key="6">
    <source>
        <dbReference type="Google" id="ProtNLM"/>
    </source>
</evidence>
<dbReference type="PANTHER" id="PTHR44943">
    <property type="entry name" value="CELLULOSE SYNTHASE OPERON PROTEIN C"/>
    <property type="match status" value="1"/>
</dbReference>
<keyword evidence="2 3" id="KW-0802">TPR repeat</keyword>
<feature type="repeat" description="TPR" evidence="3">
    <location>
        <begin position="429"/>
        <end position="462"/>
    </location>
</feature>
<sequence length="488" mass="56723">MENHMCFYPKCAQKAKLFCKCTSPHTLICKAHIIKHSKSSELSHDIQPLLAEANSQTKQAIIKILVEKKLKINEIKLESLRIFFQLILNLRKTLNDNLQILDDEFIYTDNQLCSVISANKISKLETDNLLKHLTLDLNEAIQSLEFLNCDHDIKLNKILTANTFAGEIIEELNAFTASSERSSKTRLNRNKESKSWSDKSTEELEKWEEFIKSWDEDCKSNPSSAYYYFKRGIIYHILCRNKDALEKFNFALKLKPDYKDAQYYKAIVLNNLNKKEEAISCFTELSRLAPQYSIVHLSNGLILEGLNRGEDSISSYNKFIELNPDNIFGYYYKAEALKRLKRFEEAIDCCNRVVRINPLFSSAYVEKGFSLEELNRKEDALKCYKECIKIDPNQYHAFNNIGILYDSHNHGWKALEYYNNAIKINPEFPVAFYNKGVCLRSLGKAQEALECFREAMRLDKDEKEAREMSNEILGEIKRKTSQINYELS</sequence>
<dbReference type="Pfam" id="PF13181">
    <property type="entry name" value="TPR_8"/>
    <property type="match status" value="1"/>
</dbReference>
<dbReference type="Gene3D" id="1.25.40.10">
    <property type="entry name" value="Tetratricopeptide repeat domain"/>
    <property type="match status" value="3"/>
</dbReference>
<dbReference type="InterPro" id="IPR051685">
    <property type="entry name" value="Ycf3/AcsC/BcsC/TPR_MFPF"/>
</dbReference>
<accession>A0AAU9KDL4</accession>
<comment type="caution">
    <text evidence="4">The sequence shown here is derived from an EMBL/GenBank/DDBJ whole genome shotgun (WGS) entry which is preliminary data.</text>
</comment>
<evidence type="ECO:0000313" key="5">
    <source>
        <dbReference type="Proteomes" id="UP001162131"/>
    </source>
</evidence>
<organism evidence="4 5">
    <name type="scientific">Blepharisma stoltei</name>
    <dbReference type="NCBI Taxonomy" id="1481888"/>
    <lineage>
        <taxon>Eukaryota</taxon>
        <taxon>Sar</taxon>
        <taxon>Alveolata</taxon>
        <taxon>Ciliophora</taxon>
        <taxon>Postciliodesmatophora</taxon>
        <taxon>Heterotrichea</taxon>
        <taxon>Heterotrichida</taxon>
        <taxon>Blepharismidae</taxon>
        <taxon>Blepharisma</taxon>
    </lineage>
</organism>
<evidence type="ECO:0000313" key="4">
    <source>
        <dbReference type="EMBL" id="CAG9336142.1"/>
    </source>
</evidence>
<dbReference type="AlphaFoldDB" id="A0AAU9KDL4"/>
<evidence type="ECO:0000256" key="1">
    <source>
        <dbReference type="ARBA" id="ARBA00022737"/>
    </source>
</evidence>